<evidence type="ECO:0000256" key="5">
    <source>
        <dbReference type="ARBA" id="ARBA00051067"/>
    </source>
</evidence>
<evidence type="ECO:0000313" key="10">
    <source>
        <dbReference type="Proteomes" id="UP001054889"/>
    </source>
</evidence>
<comment type="catalytic activity">
    <reaction evidence="7">
        <text>(24S)-24,25-epoxycucurbitadienol + H2O = (24R)-24,25-dihydroxycucurbitadienol</text>
        <dbReference type="Rhea" id="RHEA:81855"/>
        <dbReference type="ChEBI" id="CHEBI:15377"/>
        <dbReference type="ChEBI" id="CHEBI:229949"/>
        <dbReference type="ChEBI" id="CHEBI:229950"/>
    </reaction>
    <physiologicalReaction direction="left-to-right" evidence="7">
        <dbReference type="Rhea" id="RHEA:81856"/>
    </physiologicalReaction>
</comment>
<evidence type="ECO:0000259" key="8">
    <source>
        <dbReference type="Pfam" id="PF00561"/>
    </source>
</evidence>
<evidence type="ECO:0000313" key="9">
    <source>
        <dbReference type="EMBL" id="GJN35629.1"/>
    </source>
</evidence>
<dbReference type="InterPro" id="IPR029058">
    <property type="entry name" value="AB_hydrolase_fold"/>
</dbReference>
<dbReference type="Gene3D" id="3.40.50.1820">
    <property type="entry name" value="alpha/beta hydrolase"/>
    <property type="match status" value="1"/>
</dbReference>
<dbReference type="FunFam" id="3.40.50.1820:FF:000161">
    <property type="entry name" value="Epoxide hydrolase"/>
    <property type="match status" value="1"/>
</dbReference>
<evidence type="ECO:0000256" key="6">
    <source>
        <dbReference type="ARBA" id="ARBA00058358"/>
    </source>
</evidence>
<reference evidence="9" key="1">
    <citation type="journal article" date="2018" name="DNA Res.">
        <title>Multiple hybrid de novo genome assembly of finger millet, an orphan allotetraploid crop.</title>
        <authorList>
            <person name="Hatakeyama M."/>
            <person name="Aluri S."/>
            <person name="Balachadran M.T."/>
            <person name="Sivarajan S.R."/>
            <person name="Patrignani A."/>
            <person name="Gruter S."/>
            <person name="Poveda L."/>
            <person name="Shimizu-Inatsugi R."/>
            <person name="Baeten J."/>
            <person name="Francoijs K.J."/>
            <person name="Nataraja K.N."/>
            <person name="Reddy Y.A.N."/>
            <person name="Phadnis S."/>
            <person name="Ravikumar R.L."/>
            <person name="Schlapbach R."/>
            <person name="Sreeman S.M."/>
            <person name="Shimizu K.K."/>
        </authorList>
    </citation>
    <scope>NUCLEOTIDE SEQUENCE</scope>
</reference>
<dbReference type="AlphaFoldDB" id="A0AAV5FLC5"/>
<comment type="caution">
    <text evidence="9">The sequence shown here is derived from an EMBL/GenBank/DDBJ whole genome shotgun (WGS) entry which is preliminary data.</text>
</comment>
<proteinExistence type="inferred from homology"/>
<comment type="function">
    <text evidence="6">Epoxide hydrolase involved in the biosynthesis of cucurbitacin and mogroside tetracyclic triterpene natural products (e.g. siamenoside I and mogrosides IV, V and VI). Cucurbitacins have cytotoxic properties and exhibit deterrent taste as a defense barrier against herbivores. Mogrosides are nonsugar highly oxygenated compounds used as high-intensity zero-calorie sweeteners; they also possess pharmacological properties such as regulating immunity, lowering blood sugar and lipid levels, protecting the liver, and acting as antioxidants and antitumor agents. Catalyzes the hydrolysis of aromatic epoxide-containing substrates, such as the conversion of 24,25-epoxycucurbitadienol to 24,25-dihydroxycucurbitadienol.</text>
</comment>
<feature type="domain" description="AB hydrolase-1" evidence="8">
    <location>
        <begin position="32"/>
        <end position="310"/>
    </location>
</feature>
<dbReference type="EC" id="3.3.2.10" evidence="2"/>
<accession>A0AAV5FLC5</accession>
<evidence type="ECO:0000256" key="3">
    <source>
        <dbReference type="ARBA" id="ARBA00022801"/>
    </source>
</evidence>
<sequence length="335" mass="37282">MAAGGAGEVRHWNADVNGVSLHIAEQGSADGPAVLLLHGFPELWLSWRHQMAALAARGFRAIAPDLRGYGDSSAPADPAAYSIFHIVGDVVALLDHLRLPKVFVVGHDWGAQVAWHLCLFRPDRVRALVALGVPFFRRPPLSMTEVFAARGDGFYITQFQVLIYLLVCWEPGRAEKAFARHDVATVLKKFYSIKFDDLTAPPGVEIIDFLEAPLSPLSWITEEELSQYAEKFQKSGFTGPLNYYRMIDMNWRLMAPWNGAKITVPTKFIAGDKDIGVQSFGIEQYVKSGAFKSIVPDLEVSIIDGHHFIQQEQADKVNYEMISYLDNFISKDASA</sequence>
<dbReference type="Proteomes" id="UP001054889">
    <property type="component" value="Unassembled WGS sequence"/>
</dbReference>
<reference evidence="9" key="2">
    <citation type="submission" date="2021-12" db="EMBL/GenBank/DDBJ databases">
        <title>Resequencing data analysis of finger millet.</title>
        <authorList>
            <person name="Hatakeyama M."/>
            <person name="Aluri S."/>
            <person name="Balachadran M.T."/>
            <person name="Sivarajan S.R."/>
            <person name="Poveda L."/>
            <person name="Shimizu-Inatsugi R."/>
            <person name="Schlapbach R."/>
            <person name="Sreeman S.M."/>
            <person name="Shimizu K.K."/>
        </authorList>
    </citation>
    <scope>NUCLEOTIDE SEQUENCE</scope>
</reference>
<gene>
    <name evidence="9" type="primary">gb24423</name>
    <name evidence="9" type="ORF">PR202_gb24423</name>
</gene>
<name>A0AAV5FLC5_ELECO</name>
<keyword evidence="10" id="KW-1185">Reference proteome</keyword>
<keyword evidence="3" id="KW-0378">Hydrolase</keyword>
<comment type="catalytic activity">
    <reaction evidence="5">
        <text>an epoxide + H2O = an ethanediol</text>
        <dbReference type="Rhea" id="RHEA:19037"/>
        <dbReference type="ChEBI" id="CHEBI:15377"/>
        <dbReference type="ChEBI" id="CHEBI:32955"/>
        <dbReference type="ChEBI" id="CHEBI:140594"/>
        <dbReference type="EC" id="3.3.2.10"/>
    </reaction>
    <physiologicalReaction direction="left-to-right" evidence="5">
        <dbReference type="Rhea" id="RHEA:19038"/>
    </physiologicalReaction>
</comment>
<organism evidence="9 10">
    <name type="scientific">Eleusine coracana subsp. coracana</name>
    <dbReference type="NCBI Taxonomy" id="191504"/>
    <lineage>
        <taxon>Eukaryota</taxon>
        <taxon>Viridiplantae</taxon>
        <taxon>Streptophyta</taxon>
        <taxon>Embryophyta</taxon>
        <taxon>Tracheophyta</taxon>
        <taxon>Spermatophyta</taxon>
        <taxon>Magnoliopsida</taxon>
        <taxon>Liliopsida</taxon>
        <taxon>Poales</taxon>
        <taxon>Poaceae</taxon>
        <taxon>PACMAD clade</taxon>
        <taxon>Chloridoideae</taxon>
        <taxon>Cynodonteae</taxon>
        <taxon>Eleusininae</taxon>
        <taxon>Eleusine</taxon>
    </lineage>
</organism>
<comment type="pathway">
    <text evidence="1">Secondary metabolite biosynthesis; terpenoid biosynthesis.</text>
</comment>
<evidence type="ECO:0000256" key="1">
    <source>
        <dbReference type="ARBA" id="ARBA00004721"/>
    </source>
</evidence>
<evidence type="ECO:0000256" key="2">
    <source>
        <dbReference type="ARBA" id="ARBA00013006"/>
    </source>
</evidence>
<dbReference type="PANTHER" id="PTHR43329">
    <property type="entry name" value="EPOXIDE HYDROLASE"/>
    <property type="match status" value="1"/>
</dbReference>
<dbReference type="PRINTS" id="PR00412">
    <property type="entry name" value="EPOXHYDRLASE"/>
</dbReference>
<dbReference type="EMBL" id="BQKI01000088">
    <property type="protein sequence ID" value="GJN35629.1"/>
    <property type="molecule type" value="Genomic_DNA"/>
</dbReference>
<comment type="similarity">
    <text evidence="4">Belongs to the AB hydrolase superfamily. Epoxide hydrolase family.</text>
</comment>
<dbReference type="InterPro" id="IPR000639">
    <property type="entry name" value="Epox_hydrolase-like"/>
</dbReference>
<dbReference type="InterPro" id="IPR000073">
    <property type="entry name" value="AB_hydrolase_1"/>
</dbReference>
<protein>
    <recommendedName>
        <fullName evidence="2">soluble epoxide hydrolase</fullName>
        <ecNumber evidence="2">3.3.2.10</ecNumber>
    </recommendedName>
</protein>
<evidence type="ECO:0000256" key="7">
    <source>
        <dbReference type="ARBA" id="ARBA00093212"/>
    </source>
</evidence>
<dbReference type="PRINTS" id="PR00111">
    <property type="entry name" value="ABHYDROLASE"/>
</dbReference>
<dbReference type="GO" id="GO:0004301">
    <property type="term" value="F:epoxide hydrolase activity"/>
    <property type="evidence" value="ECO:0007669"/>
    <property type="project" value="UniProtKB-EC"/>
</dbReference>
<dbReference type="SUPFAM" id="SSF53474">
    <property type="entry name" value="alpha/beta-Hydrolases"/>
    <property type="match status" value="1"/>
</dbReference>
<evidence type="ECO:0000256" key="4">
    <source>
        <dbReference type="ARBA" id="ARBA00038334"/>
    </source>
</evidence>
<dbReference type="Pfam" id="PF00561">
    <property type="entry name" value="Abhydrolase_1"/>
    <property type="match status" value="1"/>
</dbReference>